<evidence type="ECO:0000259" key="12">
    <source>
        <dbReference type="SMART" id="SM00865"/>
    </source>
</evidence>
<dbReference type="EMBL" id="LAZL01000010">
    <property type="protein sequence ID" value="KMT65620.1"/>
    <property type="molecule type" value="Genomic_DNA"/>
</dbReference>
<dbReference type="GO" id="GO:0051258">
    <property type="term" value="P:protein polymerization"/>
    <property type="evidence" value="ECO:0007669"/>
    <property type="project" value="UniProtKB-UniRule"/>
</dbReference>
<proteinExistence type="inferred from homology"/>
<evidence type="ECO:0000256" key="10">
    <source>
        <dbReference type="RuleBase" id="RU000631"/>
    </source>
</evidence>
<evidence type="ECO:0000256" key="5">
    <source>
        <dbReference type="ARBA" id="ARBA00023134"/>
    </source>
</evidence>
<dbReference type="GO" id="GO:0043093">
    <property type="term" value="P:FtsZ-dependent cytokinesis"/>
    <property type="evidence" value="ECO:0007669"/>
    <property type="project" value="UniProtKB-UniRule"/>
</dbReference>
<comment type="subcellular location">
    <subcellularLocation>
        <location evidence="8">Cytoplasm</location>
    </subcellularLocation>
    <text evidence="8">Assembles at midcell at the inner surface of the cytoplasmic membrane.</text>
</comment>
<dbReference type="Proteomes" id="UP000037600">
    <property type="component" value="Unassembled WGS sequence"/>
</dbReference>
<dbReference type="SUPFAM" id="SSF55307">
    <property type="entry name" value="Tubulin C-terminal domain-like"/>
    <property type="match status" value="1"/>
</dbReference>
<dbReference type="NCBIfam" id="TIGR00065">
    <property type="entry name" value="ftsZ"/>
    <property type="match status" value="1"/>
</dbReference>
<dbReference type="Pfam" id="PF00091">
    <property type="entry name" value="Tubulin"/>
    <property type="match status" value="1"/>
</dbReference>
<dbReference type="PROSITE" id="PS01134">
    <property type="entry name" value="FTSZ_1"/>
    <property type="match status" value="1"/>
</dbReference>
<comment type="caution">
    <text evidence="13">The sequence shown here is derived from an EMBL/GenBank/DDBJ whole genome shotgun (WGS) entry which is preliminary data.</text>
</comment>
<gene>
    <name evidence="8" type="primary">ftsZ</name>
    <name evidence="13" type="ORF">XM47_07945</name>
</gene>
<dbReference type="FunFam" id="3.30.1330.20:FF:000004">
    <property type="entry name" value="Cell division protein FtsZ"/>
    <property type="match status" value="1"/>
</dbReference>
<dbReference type="InterPro" id="IPR045061">
    <property type="entry name" value="FtsZ/CetZ"/>
</dbReference>
<evidence type="ECO:0000256" key="8">
    <source>
        <dbReference type="HAMAP-Rule" id="MF_00909"/>
    </source>
</evidence>
<feature type="binding site" evidence="8">
    <location>
        <position position="187"/>
    </location>
    <ligand>
        <name>GTP</name>
        <dbReference type="ChEBI" id="CHEBI:37565"/>
    </ligand>
</feature>
<dbReference type="STRING" id="1513271.XM47_07945"/>
<feature type="binding site" evidence="8">
    <location>
        <position position="143"/>
    </location>
    <ligand>
        <name>GTP</name>
        <dbReference type="ChEBI" id="CHEBI:37565"/>
    </ligand>
</feature>
<dbReference type="PANTHER" id="PTHR30314">
    <property type="entry name" value="CELL DIVISION PROTEIN FTSZ-RELATED"/>
    <property type="match status" value="1"/>
</dbReference>
<dbReference type="InterPro" id="IPR037103">
    <property type="entry name" value="Tubulin/FtsZ-like_C"/>
</dbReference>
<dbReference type="GO" id="GO:0000917">
    <property type="term" value="P:division septum assembly"/>
    <property type="evidence" value="ECO:0007669"/>
    <property type="project" value="UniProtKB-KW"/>
</dbReference>
<sequence>MFDLMSEHNDEAVIKVIGVGGGGGNAVEHMMVHTIEGVDFLTANTDAQALRNSAANTTIQLGRDVTKGLGAGANPEIGRLAAEEDREVIIEAIKGADMVFIAAGMGGGTGTGAAPVVAQIARELGILTVAVVTKPFPFEGKKRMSYAEQGIDLLAKNVDSLITIPNDKLLKVLGKGTTLLDAFKAANNVLQGAVQGIAELITRPGLINVDFADVRTVMSEMGTAMMGTGVASGEDRAEEAAEAAISSPLLEDVDLAGARGILVNITAGMDISIDEFETVGNAVKAFASENATVVVGAVIDHEMSNELRVTVVATGIGDTRPDISLVPTAKVSLNERSASRFSSVDASVQANSSAAYEMEERTAAPAPVSIDDSSAATNLDYLDIPAFLRKQAD</sequence>
<dbReference type="PRINTS" id="PR00423">
    <property type="entry name" value="CELLDVISFTSZ"/>
</dbReference>
<keyword evidence="2 8" id="KW-0963">Cytoplasm</keyword>
<keyword evidence="6 8" id="KW-0717">Septation</keyword>
<dbReference type="InterPro" id="IPR018316">
    <property type="entry name" value="Tubulin/FtsZ_2-layer-sand-dom"/>
</dbReference>
<dbReference type="InterPro" id="IPR003008">
    <property type="entry name" value="Tubulin_FtsZ_GTPase"/>
</dbReference>
<evidence type="ECO:0000313" key="13">
    <source>
        <dbReference type="EMBL" id="KMT65620.1"/>
    </source>
</evidence>
<protein>
    <recommendedName>
        <fullName evidence="8 9">Cell division protein FtsZ</fullName>
    </recommendedName>
</protein>
<dbReference type="GO" id="GO:0003924">
    <property type="term" value="F:GTPase activity"/>
    <property type="evidence" value="ECO:0007669"/>
    <property type="project" value="UniProtKB-UniRule"/>
</dbReference>
<dbReference type="GO" id="GO:0005525">
    <property type="term" value="F:GTP binding"/>
    <property type="evidence" value="ECO:0007669"/>
    <property type="project" value="UniProtKB-UniRule"/>
</dbReference>
<keyword evidence="7 8" id="KW-0131">Cell cycle</keyword>
<keyword evidence="3 8" id="KW-0132">Cell division</keyword>
<comment type="function">
    <text evidence="8 10">Essential cell division protein that forms a contractile ring structure (Z ring) at the future cell division site. The regulation of the ring assembly controls the timing and the location of cell division. One of the functions of the FtsZ ring is to recruit other cell division proteins to the septum to produce a new cell wall between the dividing cells. Binds GTP and shows GTPase activity.</text>
</comment>
<organism evidence="13 14">
    <name type="scientific">Catenovulum maritimum</name>
    <dbReference type="NCBI Taxonomy" id="1513271"/>
    <lineage>
        <taxon>Bacteria</taxon>
        <taxon>Pseudomonadati</taxon>
        <taxon>Pseudomonadota</taxon>
        <taxon>Gammaproteobacteria</taxon>
        <taxon>Alteromonadales</taxon>
        <taxon>Alteromonadaceae</taxon>
        <taxon>Catenovulum</taxon>
    </lineage>
</organism>
<dbReference type="PANTHER" id="PTHR30314:SF3">
    <property type="entry name" value="MITOCHONDRIAL DIVISION PROTEIN FSZA"/>
    <property type="match status" value="1"/>
</dbReference>
<name>A0A0J8GS37_9ALTE</name>
<reference evidence="13 14" key="1">
    <citation type="submission" date="2015-04" db="EMBL/GenBank/DDBJ databases">
        <title>Draft Genome Sequence of the Novel Agar-Digesting Marine Bacterium Q1.</title>
        <authorList>
            <person name="Li Y."/>
            <person name="Li D."/>
            <person name="Chen G."/>
            <person name="Du Z."/>
        </authorList>
    </citation>
    <scope>NUCLEOTIDE SEQUENCE [LARGE SCALE GENOMIC DNA]</scope>
    <source>
        <strain evidence="13 14">Q1</strain>
    </source>
</reference>
<dbReference type="InterPro" id="IPR024757">
    <property type="entry name" value="FtsZ_C"/>
</dbReference>
<dbReference type="RefSeq" id="WP_048691426.1">
    <property type="nucleotide sequence ID" value="NZ_KQ130487.1"/>
</dbReference>
<dbReference type="PATRIC" id="fig|1513271.3.peg.1622"/>
<dbReference type="Gene3D" id="3.30.1330.20">
    <property type="entry name" value="Tubulin/FtsZ, C-terminal domain"/>
    <property type="match status" value="1"/>
</dbReference>
<evidence type="ECO:0000256" key="9">
    <source>
        <dbReference type="NCBIfam" id="TIGR00065"/>
    </source>
</evidence>
<dbReference type="Gene3D" id="3.40.50.1440">
    <property type="entry name" value="Tubulin/FtsZ, GTPase domain"/>
    <property type="match status" value="1"/>
</dbReference>
<evidence type="ECO:0000256" key="7">
    <source>
        <dbReference type="ARBA" id="ARBA00023306"/>
    </source>
</evidence>
<dbReference type="HAMAP" id="MF_00909">
    <property type="entry name" value="FtsZ"/>
    <property type="match status" value="1"/>
</dbReference>
<evidence type="ECO:0000256" key="2">
    <source>
        <dbReference type="ARBA" id="ARBA00022490"/>
    </source>
</evidence>
<dbReference type="CDD" id="cd02201">
    <property type="entry name" value="FtsZ_type1"/>
    <property type="match status" value="1"/>
</dbReference>
<evidence type="ECO:0000313" key="14">
    <source>
        <dbReference type="Proteomes" id="UP000037600"/>
    </source>
</evidence>
<feature type="domain" description="Tubulin/FtsZ 2-layer sandwich" evidence="12">
    <location>
        <begin position="207"/>
        <end position="325"/>
    </location>
</feature>
<feature type="binding site" evidence="8">
    <location>
        <begin position="21"/>
        <end position="25"/>
    </location>
    <ligand>
        <name>GTP</name>
        <dbReference type="ChEBI" id="CHEBI:37565"/>
    </ligand>
</feature>
<dbReference type="Pfam" id="PF12327">
    <property type="entry name" value="FtsZ_C"/>
    <property type="match status" value="1"/>
</dbReference>
<accession>A0A0J8GS37</accession>
<dbReference type="OrthoDB" id="9813375at2"/>
<comment type="similarity">
    <text evidence="1 8 10">Belongs to the FtsZ family.</text>
</comment>
<feature type="domain" description="Tubulin/FtsZ GTPase" evidence="11">
    <location>
        <begin position="13"/>
        <end position="205"/>
    </location>
</feature>
<evidence type="ECO:0000256" key="6">
    <source>
        <dbReference type="ARBA" id="ARBA00023210"/>
    </source>
</evidence>
<evidence type="ECO:0000256" key="4">
    <source>
        <dbReference type="ARBA" id="ARBA00022741"/>
    </source>
</evidence>
<dbReference type="SUPFAM" id="SSF52490">
    <property type="entry name" value="Tubulin nucleotide-binding domain-like"/>
    <property type="match status" value="1"/>
</dbReference>
<feature type="binding site" evidence="8">
    <location>
        <position position="139"/>
    </location>
    <ligand>
        <name>GTP</name>
        <dbReference type="ChEBI" id="CHEBI:37565"/>
    </ligand>
</feature>
<keyword evidence="14" id="KW-1185">Reference proteome</keyword>
<dbReference type="InterPro" id="IPR000158">
    <property type="entry name" value="Cell_div_FtsZ"/>
</dbReference>
<evidence type="ECO:0000256" key="1">
    <source>
        <dbReference type="ARBA" id="ARBA00009690"/>
    </source>
</evidence>
<dbReference type="AlphaFoldDB" id="A0A0J8GS37"/>
<dbReference type="InterPro" id="IPR036525">
    <property type="entry name" value="Tubulin/FtsZ_GTPase_sf"/>
</dbReference>
<keyword evidence="5 8" id="KW-0342">GTP-binding</keyword>
<dbReference type="SMART" id="SM00864">
    <property type="entry name" value="Tubulin"/>
    <property type="match status" value="1"/>
</dbReference>
<dbReference type="InterPro" id="IPR020805">
    <property type="entry name" value="Cell_div_FtsZ_CS"/>
</dbReference>
<evidence type="ECO:0000256" key="3">
    <source>
        <dbReference type="ARBA" id="ARBA00022618"/>
    </source>
</evidence>
<dbReference type="GO" id="GO:0005737">
    <property type="term" value="C:cytoplasm"/>
    <property type="evidence" value="ECO:0007669"/>
    <property type="project" value="UniProtKB-SubCell"/>
</dbReference>
<feature type="binding site" evidence="8">
    <location>
        <begin position="108"/>
        <end position="110"/>
    </location>
    <ligand>
        <name>GTP</name>
        <dbReference type="ChEBI" id="CHEBI:37565"/>
    </ligand>
</feature>
<dbReference type="SMART" id="SM00865">
    <property type="entry name" value="Tubulin_C"/>
    <property type="match status" value="1"/>
</dbReference>
<dbReference type="InterPro" id="IPR008280">
    <property type="entry name" value="Tub_FtsZ_C"/>
</dbReference>
<keyword evidence="4 8" id="KW-0547">Nucleotide-binding</keyword>
<dbReference type="GO" id="GO:0032153">
    <property type="term" value="C:cell division site"/>
    <property type="evidence" value="ECO:0007669"/>
    <property type="project" value="UniProtKB-UniRule"/>
</dbReference>
<comment type="subunit">
    <text evidence="8">Homodimer. Polymerizes to form a dynamic ring structure in a strictly GTP-dependent manner. Interacts directly with several other division proteins.</text>
</comment>
<evidence type="ECO:0000259" key="11">
    <source>
        <dbReference type="SMART" id="SM00864"/>
    </source>
</evidence>
<dbReference type="PROSITE" id="PS01135">
    <property type="entry name" value="FTSZ_2"/>
    <property type="match status" value="1"/>
</dbReference>
<dbReference type="FunFam" id="3.40.50.1440:FF:000023">
    <property type="entry name" value="Cell division protein FtsZ"/>
    <property type="match status" value="1"/>
</dbReference>